<protein>
    <recommendedName>
        <fullName evidence="12 13">Ferrous iron transport protein B</fullName>
    </recommendedName>
</protein>
<dbReference type="InterPro" id="IPR041069">
    <property type="entry name" value="FeoB_Cyto"/>
</dbReference>
<dbReference type="Pfam" id="PF07670">
    <property type="entry name" value="Gate"/>
    <property type="match status" value="2"/>
</dbReference>
<feature type="transmembrane region" description="Helical" evidence="16">
    <location>
        <begin position="288"/>
        <end position="307"/>
    </location>
</feature>
<feature type="transmembrane region" description="Helical" evidence="16">
    <location>
        <begin position="349"/>
        <end position="373"/>
    </location>
</feature>
<evidence type="ECO:0000256" key="4">
    <source>
        <dbReference type="ARBA" id="ARBA00022496"/>
    </source>
</evidence>
<evidence type="ECO:0000256" key="11">
    <source>
        <dbReference type="ARBA" id="ARBA00023136"/>
    </source>
</evidence>
<dbReference type="InterPro" id="IPR050860">
    <property type="entry name" value="FeoB_GTPase"/>
</dbReference>
<feature type="transmembrane region" description="Helical" evidence="16">
    <location>
        <begin position="460"/>
        <end position="480"/>
    </location>
</feature>
<dbReference type="GO" id="GO:0046872">
    <property type="term" value="F:metal ion binding"/>
    <property type="evidence" value="ECO:0007669"/>
    <property type="project" value="UniProtKB-KW"/>
</dbReference>
<sequence>MNNNKKVIKVALVGQPNVGKSMLINSISNARLKVGNFSGVTVAKEQVILKYKDYKIEIVDLPGSYSLNEYTLEEKVTKDFLNNNEYDIILNVTDSTNLERNLYLTSELLALDKKMIIALNMTDEAVKEDIYINEVQLSKILGKPCIKTSATTKQGLDTLVEEIVKKYENEKLPTKLIFSDVIEEEIANIVNFFKDSGYRTNNSYREVAIKLLKEDKATYKFFHDEPIWTKLQPILNNAFEHLYIHYSTKNIEDIFNDEKFAFSKGAVTETVKTNTKVDKTLTEKIDSILIHKVFGLPIFLFLMWGLFQLTFEVGNIPMDIIDAFFANLIDNTKAVLGDNQISSIIADGAIAGVGAVVLFIPNIVILFFGIALLETTGYMSRVAFLLDGFFHKFGLHGKSFIPLVTGFGCSVPAYMAARTLKNEKDRLLTLFIIGFMSCGARLPIYVLFTGAFFSENNAGNVLFLIYIGGAILGLIAAKVLKIVVFKSEDEPFVMEMPKYRLPSFKLIWHTVSNQAMMYLKKAGTFILAASLLIWVASNYPKHLDVEKSYEQKIELASTDEEKLALENELALYNLENSYLGYVGKFSEPLFAPLGFDWRMSVALETGLAAKEIVVSTLGILYGLGEENDENSKGLVEKIKANIPFASGIAFIVFVMIYLPCLAATMVFTREAGGWKYLVYLFVFTTATAWILSFITYNVVSLLV</sequence>
<feature type="binding site" evidence="15">
    <location>
        <position position="28"/>
    </location>
    <ligand>
        <name>Mg(2+)</name>
        <dbReference type="ChEBI" id="CHEBI:18420"/>
        <label>2</label>
    </ligand>
</feature>
<keyword evidence="11 16" id="KW-0472">Membrane</keyword>
<evidence type="ECO:0000256" key="12">
    <source>
        <dbReference type="ARBA" id="ARBA00031200"/>
    </source>
</evidence>
<keyword evidence="2 16" id="KW-0813">Transport</keyword>
<dbReference type="InterPro" id="IPR011640">
    <property type="entry name" value="Fe2_transport_prot_B_C"/>
</dbReference>
<dbReference type="PANTHER" id="PTHR43185">
    <property type="entry name" value="FERROUS IRON TRANSPORT PROTEIN B"/>
    <property type="match status" value="1"/>
</dbReference>
<name>A0A2N1IZZ8_9BACT</name>
<dbReference type="Pfam" id="PF17910">
    <property type="entry name" value="FeoB_Cyto"/>
    <property type="match status" value="1"/>
</dbReference>
<keyword evidence="19" id="KW-1185">Reference proteome</keyword>
<dbReference type="NCBIfam" id="TIGR00437">
    <property type="entry name" value="feoB"/>
    <property type="match status" value="1"/>
</dbReference>
<dbReference type="InterPro" id="IPR011642">
    <property type="entry name" value="Gate_dom"/>
</dbReference>
<dbReference type="KEGG" id="ahs:AHALO_2096"/>
<dbReference type="Pfam" id="PF02421">
    <property type="entry name" value="FeoB_N"/>
    <property type="match status" value="1"/>
</dbReference>
<dbReference type="Pfam" id="PF07664">
    <property type="entry name" value="FeoB_C"/>
    <property type="match status" value="1"/>
</dbReference>
<evidence type="ECO:0000256" key="15">
    <source>
        <dbReference type="PIRSR" id="PIRSR603373-2"/>
    </source>
</evidence>
<dbReference type="GO" id="GO:0005886">
    <property type="term" value="C:plasma membrane"/>
    <property type="evidence" value="ECO:0007669"/>
    <property type="project" value="UniProtKB-SubCell"/>
</dbReference>
<dbReference type="CDD" id="cd01879">
    <property type="entry name" value="FeoB"/>
    <property type="match status" value="1"/>
</dbReference>
<evidence type="ECO:0000256" key="1">
    <source>
        <dbReference type="ARBA" id="ARBA00004651"/>
    </source>
</evidence>
<feature type="domain" description="FeoB-type G" evidence="17">
    <location>
        <begin position="7"/>
        <end position="169"/>
    </location>
</feature>
<dbReference type="PROSITE" id="PS51711">
    <property type="entry name" value="G_FEOB"/>
    <property type="match status" value="1"/>
</dbReference>
<feature type="transmembrane region" description="Helical" evidence="16">
    <location>
        <begin position="676"/>
        <end position="699"/>
    </location>
</feature>
<dbReference type="NCBIfam" id="TIGR00231">
    <property type="entry name" value="small_GTP"/>
    <property type="match status" value="1"/>
</dbReference>
<evidence type="ECO:0000256" key="3">
    <source>
        <dbReference type="ARBA" id="ARBA00022475"/>
    </source>
</evidence>
<dbReference type="GO" id="GO:0015093">
    <property type="term" value="F:ferrous iron transmembrane transporter activity"/>
    <property type="evidence" value="ECO:0007669"/>
    <property type="project" value="UniProtKB-UniRule"/>
</dbReference>
<dbReference type="InterPro" id="IPR005225">
    <property type="entry name" value="Small_GTP-bd"/>
</dbReference>
<feature type="transmembrane region" description="Helical" evidence="16">
    <location>
        <begin position="393"/>
        <end position="415"/>
    </location>
</feature>
<keyword evidence="6 14" id="KW-0547">Nucleotide-binding</keyword>
<dbReference type="OrthoDB" id="9809127at2"/>
<evidence type="ECO:0000313" key="18">
    <source>
        <dbReference type="EMBL" id="PKI79871.1"/>
    </source>
</evidence>
<organism evidence="18 19">
    <name type="scientific">Malaciobacter halophilus</name>
    <dbReference type="NCBI Taxonomy" id="197482"/>
    <lineage>
        <taxon>Bacteria</taxon>
        <taxon>Pseudomonadati</taxon>
        <taxon>Campylobacterota</taxon>
        <taxon>Epsilonproteobacteria</taxon>
        <taxon>Campylobacterales</taxon>
        <taxon>Arcobacteraceae</taxon>
        <taxon>Malaciobacter</taxon>
    </lineage>
</organism>
<dbReference type="PANTHER" id="PTHR43185:SF1">
    <property type="entry name" value="FE(2+) TRANSPORTER FEOB"/>
    <property type="match status" value="1"/>
</dbReference>
<keyword evidence="15" id="KW-0460">Magnesium</keyword>
<comment type="caution">
    <text evidence="18">The sequence shown here is derived from an EMBL/GenBank/DDBJ whole genome shotgun (WGS) entry which is preliminary data.</text>
</comment>
<feature type="binding site" evidence="14">
    <location>
        <begin position="120"/>
        <end position="123"/>
    </location>
    <ligand>
        <name>GTP</name>
        <dbReference type="ChEBI" id="CHEBI:37565"/>
        <label>1</label>
    </ligand>
</feature>
<evidence type="ECO:0000256" key="16">
    <source>
        <dbReference type="RuleBase" id="RU362098"/>
    </source>
</evidence>
<feature type="binding site" evidence="15">
    <location>
        <position position="26"/>
    </location>
    <ligand>
        <name>Mg(2+)</name>
        <dbReference type="ChEBI" id="CHEBI:18420"/>
        <label>2</label>
    </ligand>
</feature>
<dbReference type="Gene3D" id="1.10.287.1770">
    <property type="match status" value="1"/>
</dbReference>
<proteinExistence type="inferred from homology"/>
<keyword evidence="9" id="KW-0406">Ion transport</keyword>
<feature type="transmembrane region" description="Helical" evidence="16">
    <location>
        <begin position="522"/>
        <end position="539"/>
    </location>
</feature>
<keyword evidence="3" id="KW-1003">Cell membrane</keyword>
<keyword evidence="8 16" id="KW-0408">Iron</keyword>
<evidence type="ECO:0000256" key="14">
    <source>
        <dbReference type="PIRSR" id="PIRSR603373-1"/>
    </source>
</evidence>
<evidence type="ECO:0000256" key="9">
    <source>
        <dbReference type="ARBA" id="ARBA00023065"/>
    </source>
</evidence>
<dbReference type="EMBL" id="NXIF01000052">
    <property type="protein sequence ID" value="PKI79871.1"/>
    <property type="molecule type" value="Genomic_DNA"/>
</dbReference>
<feature type="binding site" evidence="14">
    <location>
        <begin position="60"/>
        <end position="63"/>
    </location>
    <ligand>
        <name>GTP</name>
        <dbReference type="ChEBI" id="CHEBI:37565"/>
        <label>1</label>
    </ligand>
</feature>
<dbReference type="GO" id="GO:0005525">
    <property type="term" value="F:GTP binding"/>
    <property type="evidence" value="ECO:0007669"/>
    <property type="project" value="UniProtKB-KW"/>
</dbReference>
<comment type="function">
    <text evidence="16">Probable transporter of a GTP-driven Fe(2+) uptake system.</text>
</comment>
<dbReference type="InterPro" id="IPR030389">
    <property type="entry name" value="G_FEOB_dom"/>
</dbReference>
<reference evidence="18 19" key="1">
    <citation type="submission" date="2017-09" db="EMBL/GenBank/DDBJ databases">
        <title>Genomics of the genus Arcobacter.</title>
        <authorList>
            <person name="Perez-Cataluna A."/>
            <person name="Figueras M.J."/>
            <person name="Salas-Masso N."/>
        </authorList>
    </citation>
    <scope>NUCLEOTIDE SEQUENCE [LARGE SCALE GENOMIC DNA]</scope>
    <source>
        <strain evidence="18 19">DSM 18005</strain>
    </source>
</reference>
<gene>
    <name evidence="18" type="primary">feoB</name>
    <name evidence="18" type="ORF">CP960_12090</name>
</gene>
<evidence type="ECO:0000313" key="19">
    <source>
        <dbReference type="Proteomes" id="UP000233248"/>
    </source>
</evidence>
<keyword evidence="5 16" id="KW-0812">Transmembrane</keyword>
<feature type="binding site" evidence="14">
    <location>
        <begin position="149"/>
        <end position="151"/>
    </location>
    <ligand>
        <name>GTP</name>
        <dbReference type="ChEBI" id="CHEBI:37565"/>
        <label>1</label>
    </ligand>
</feature>
<dbReference type="Proteomes" id="UP000233248">
    <property type="component" value="Unassembled WGS sequence"/>
</dbReference>
<dbReference type="SUPFAM" id="SSF52540">
    <property type="entry name" value="P-loop containing nucleoside triphosphate hydrolases"/>
    <property type="match status" value="1"/>
</dbReference>
<accession>A0A2N1IZZ8</accession>
<keyword evidence="4 16" id="KW-0410">Iron transport</keyword>
<evidence type="ECO:0000256" key="8">
    <source>
        <dbReference type="ARBA" id="ARBA00023004"/>
    </source>
</evidence>
<dbReference type="AlphaFoldDB" id="A0A2N1IZZ8"/>
<dbReference type="RefSeq" id="WP_101185743.1">
    <property type="nucleotide sequence ID" value="NZ_CP031218.1"/>
</dbReference>
<feature type="transmembrane region" description="Helical" evidence="16">
    <location>
        <begin position="427"/>
        <end position="448"/>
    </location>
</feature>
<comment type="subcellular location">
    <subcellularLocation>
        <location evidence="16">Cell inner membrane</location>
        <topology evidence="16">Multi-pass membrane protein</topology>
    </subcellularLocation>
    <subcellularLocation>
        <location evidence="1">Cell membrane</location>
        <topology evidence="1">Multi-pass membrane protein</topology>
    </subcellularLocation>
</comment>
<feature type="binding site" evidence="15">
    <location>
        <position position="25"/>
    </location>
    <ligand>
        <name>Mg(2+)</name>
        <dbReference type="ChEBI" id="CHEBI:18420"/>
        <label>2</label>
    </ligand>
</feature>
<feature type="binding site" evidence="14">
    <location>
        <begin position="14"/>
        <end position="21"/>
    </location>
    <ligand>
        <name>GTP</name>
        <dbReference type="ChEBI" id="CHEBI:37565"/>
        <label>1</label>
    </ligand>
</feature>
<dbReference type="InterPro" id="IPR003373">
    <property type="entry name" value="Fe2_transport_prot-B"/>
</dbReference>
<keyword evidence="10 14" id="KW-0342">GTP-binding</keyword>
<keyword evidence="15" id="KW-0479">Metal-binding</keyword>
<feature type="transmembrane region" description="Helical" evidence="16">
    <location>
        <begin position="642"/>
        <end position="664"/>
    </location>
</feature>
<evidence type="ECO:0000256" key="5">
    <source>
        <dbReference type="ARBA" id="ARBA00022692"/>
    </source>
</evidence>
<evidence type="ECO:0000259" key="17">
    <source>
        <dbReference type="PROSITE" id="PS51711"/>
    </source>
</evidence>
<dbReference type="Gene3D" id="3.40.50.300">
    <property type="entry name" value="P-loop containing nucleotide triphosphate hydrolases"/>
    <property type="match status" value="1"/>
</dbReference>
<evidence type="ECO:0000256" key="6">
    <source>
        <dbReference type="ARBA" id="ARBA00022741"/>
    </source>
</evidence>
<keyword evidence="7 16" id="KW-1133">Transmembrane helix</keyword>
<evidence type="ECO:0000256" key="13">
    <source>
        <dbReference type="NCBIfam" id="TIGR00437"/>
    </source>
</evidence>
<evidence type="ECO:0000256" key="7">
    <source>
        <dbReference type="ARBA" id="ARBA00022989"/>
    </source>
</evidence>
<dbReference type="InterPro" id="IPR027417">
    <property type="entry name" value="P-loop_NTPase"/>
</dbReference>
<evidence type="ECO:0000256" key="2">
    <source>
        <dbReference type="ARBA" id="ARBA00022448"/>
    </source>
</evidence>
<comment type="similarity">
    <text evidence="16">Belongs to the TRAFAC class TrmE-Era-EngA-EngB-Septin-like GTPase superfamily. FeoB GTPase (TC 9.A.8) family.</text>
</comment>
<evidence type="ECO:0000256" key="10">
    <source>
        <dbReference type="ARBA" id="ARBA00023134"/>
    </source>
</evidence>